<sequence>MKKLSGLALFLITALLLTVGIVLYARGYRPNIKEKTLDPTGIVSIKSQPSDAEVFINGEEKGTTDLDIPNLSPGKYTIKITKEGFSSWGKEIEVKKERVNLLEVVLFPLAPSLKALTFNGGSEPIASPDGKRIVFAIKEPQDKSGLWSLDLTSGPLTIPFFSKDLTKLVSDTKEIAFSSSTYEFSPDGKQLLLQMSGQYMFFLLDTTKENKDPKEVTLDLDKTKKAWTKKRTSDTNNALKALGKEAQSAATGLTNITFSPDKTKFIGSRADGSALVLDSQAQVNGDERTKLVDLPKADRYLWYPNNQCILLVSNNAISIVEVDGTNNAPIYTGNFDPNLVVPWPDGSKIVITTNLNAAASGLPNLYAIELR</sequence>
<feature type="domain" description="PEGA" evidence="1">
    <location>
        <begin position="41"/>
        <end position="100"/>
    </location>
</feature>
<dbReference type="InterPro" id="IPR011659">
    <property type="entry name" value="WD40"/>
</dbReference>
<dbReference type="SUPFAM" id="SSF82171">
    <property type="entry name" value="DPP6 N-terminal domain-like"/>
    <property type="match status" value="1"/>
</dbReference>
<dbReference type="STRING" id="1802597.A2Z24_01975"/>
<gene>
    <name evidence="2" type="ORF">A2Z24_01975</name>
</gene>
<proteinExistence type="predicted"/>
<evidence type="ECO:0000259" key="1">
    <source>
        <dbReference type="Pfam" id="PF08308"/>
    </source>
</evidence>
<dbReference type="Pfam" id="PF07676">
    <property type="entry name" value="PD40"/>
    <property type="match status" value="1"/>
</dbReference>
<dbReference type="EMBL" id="MHCT01000028">
    <property type="protein sequence ID" value="OGY25462.1"/>
    <property type="molecule type" value="Genomic_DNA"/>
</dbReference>
<organism evidence="2 3">
    <name type="scientific">Candidatus Woykebacteria bacterium RBG_16_44_10</name>
    <dbReference type="NCBI Taxonomy" id="1802597"/>
    <lineage>
        <taxon>Bacteria</taxon>
        <taxon>Candidatus Woykeibacteriota</taxon>
    </lineage>
</organism>
<accession>A0A1G1WCP2</accession>
<dbReference type="InterPro" id="IPR011042">
    <property type="entry name" value="6-blade_b-propeller_TolB-like"/>
</dbReference>
<dbReference type="Pfam" id="PF08308">
    <property type="entry name" value="PEGA"/>
    <property type="match status" value="1"/>
</dbReference>
<name>A0A1G1WCP2_9BACT</name>
<evidence type="ECO:0000313" key="3">
    <source>
        <dbReference type="Proteomes" id="UP000177588"/>
    </source>
</evidence>
<comment type="caution">
    <text evidence="2">The sequence shown here is derived from an EMBL/GenBank/DDBJ whole genome shotgun (WGS) entry which is preliminary data.</text>
</comment>
<dbReference type="Gene3D" id="2.120.10.30">
    <property type="entry name" value="TolB, C-terminal domain"/>
    <property type="match status" value="1"/>
</dbReference>
<reference evidence="2 3" key="1">
    <citation type="journal article" date="2016" name="Nat. Commun.">
        <title>Thousands of microbial genomes shed light on interconnected biogeochemical processes in an aquifer system.</title>
        <authorList>
            <person name="Anantharaman K."/>
            <person name="Brown C.T."/>
            <person name="Hug L.A."/>
            <person name="Sharon I."/>
            <person name="Castelle C.J."/>
            <person name="Probst A.J."/>
            <person name="Thomas B.C."/>
            <person name="Singh A."/>
            <person name="Wilkins M.J."/>
            <person name="Karaoz U."/>
            <person name="Brodie E.L."/>
            <person name="Williams K.H."/>
            <person name="Hubbard S.S."/>
            <person name="Banfield J.F."/>
        </authorList>
    </citation>
    <scope>NUCLEOTIDE SEQUENCE [LARGE SCALE GENOMIC DNA]</scope>
</reference>
<dbReference type="Proteomes" id="UP000177588">
    <property type="component" value="Unassembled WGS sequence"/>
</dbReference>
<evidence type="ECO:0000313" key="2">
    <source>
        <dbReference type="EMBL" id="OGY25462.1"/>
    </source>
</evidence>
<protein>
    <recommendedName>
        <fullName evidence="1">PEGA domain-containing protein</fullName>
    </recommendedName>
</protein>
<dbReference type="AlphaFoldDB" id="A0A1G1WCP2"/>
<dbReference type="InterPro" id="IPR013229">
    <property type="entry name" value="PEGA"/>
</dbReference>